<feature type="region of interest" description="Disordered" evidence="1">
    <location>
        <begin position="37"/>
        <end position="65"/>
    </location>
</feature>
<name>A0A2W4BD74_9ENTE</name>
<keyword evidence="3" id="KW-1185">Reference proteome</keyword>
<comment type="caution">
    <text evidence="2">The sequence shown here is derived from an EMBL/GenBank/DDBJ whole genome shotgun (WGS) entry which is preliminary data.</text>
</comment>
<dbReference type="STRING" id="1077675.BCR22_12190"/>
<accession>A0A2W4BD74</accession>
<gene>
    <name evidence="2" type="ORF">CI088_13415</name>
</gene>
<organism evidence="2 3">
    <name type="scientific">Enterococcus plantarum</name>
    <dbReference type="NCBI Taxonomy" id="1077675"/>
    <lineage>
        <taxon>Bacteria</taxon>
        <taxon>Bacillati</taxon>
        <taxon>Bacillota</taxon>
        <taxon>Bacilli</taxon>
        <taxon>Lactobacillales</taxon>
        <taxon>Enterococcaceae</taxon>
        <taxon>Enterococcus</taxon>
    </lineage>
</organism>
<evidence type="ECO:0000256" key="1">
    <source>
        <dbReference type="SAM" id="MobiDB-lite"/>
    </source>
</evidence>
<reference evidence="2 3" key="1">
    <citation type="submission" date="2017-11" db="EMBL/GenBank/DDBJ databases">
        <title>Draft genome sequence of Enterococcus plantarum TRW2 strain isolated from lettuce.</title>
        <authorList>
            <person name="Kim E.B."/>
            <person name="Marco M.L."/>
            <person name="Williams T.R."/>
            <person name="You I.H."/>
        </authorList>
    </citation>
    <scope>NUCLEOTIDE SEQUENCE [LARGE SCALE GENOMIC DNA]</scope>
    <source>
        <strain evidence="2 3">TRW2</strain>
    </source>
</reference>
<protein>
    <submittedName>
        <fullName evidence="2">Uncharacterized protein</fullName>
    </submittedName>
</protein>
<dbReference type="AlphaFoldDB" id="A0A2W4BD74"/>
<sequence>MYLLLIALGLIIFIHSLLLMTIIQRNTEMTKKIAQLEKRNSLSKSSGQRQFPNERKTKLTKRGSR</sequence>
<dbReference type="Proteomes" id="UP000249828">
    <property type="component" value="Unassembled WGS sequence"/>
</dbReference>
<evidence type="ECO:0000313" key="3">
    <source>
        <dbReference type="Proteomes" id="UP000249828"/>
    </source>
</evidence>
<dbReference type="EMBL" id="PIEU01000111">
    <property type="protein sequence ID" value="PZL70882.1"/>
    <property type="molecule type" value="Genomic_DNA"/>
</dbReference>
<proteinExistence type="predicted"/>
<feature type="compositionally biased region" description="Polar residues" evidence="1">
    <location>
        <begin position="42"/>
        <end position="51"/>
    </location>
</feature>
<evidence type="ECO:0000313" key="2">
    <source>
        <dbReference type="EMBL" id="PZL70882.1"/>
    </source>
</evidence>